<dbReference type="Proteomes" id="UP000233556">
    <property type="component" value="Unassembled WGS sequence"/>
</dbReference>
<organism evidence="1 2">
    <name type="scientific">Limosa lapponica baueri</name>
    <dbReference type="NCBI Taxonomy" id="1758121"/>
    <lineage>
        <taxon>Eukaryota</taxon>
        <taxon>Metazoa</taxon>
        <taxon>Chordata</taxon>
        <taxon>Craniata</taxon>
        <taxon>Vertebrata</taxon>
        <taxon>Euteleostomi</taxon>
        <taxon>Archelosauria</taxon>
        <taxon>Archosauria</taxon>
        <taxon>Dinosauria</taxon>
        <taxon>Saurischia</taxon>
        <taxon>Theropoda</taxon>
        <taxon>Coelurosauria</taxon>
        <taxon>Aves</taxon>
        <taxon>Neognathae</taxon>
        <taxon>Neoaves</taxon>
        <taxon>Charadriiformes</taxon>
        <taxon>Scolopacidae</taxon>
        <taxon>Limosa</taxon>
    </lineage>
</organism>
<reference evidence="2" key="2">
    <citation type="submission" date="2017-12" db="EMBL/GenBank/DDBJ databases">
        <title>Genome sequence of the Bar-tailed Godwit (Limosa lapponica baueri).</title>
        <authorList>
            <person name="Lima N.C.B."/>
            <person name="Parody-Merino A.M."/>
            <person name="Battley P.F."/>
            <person name="Fidler A.E."/>
            <person name="Prosdocimi F."/>
        </authorList>
    </citation>
    <scope>NUCLEOTIDE SEQUENCE [LARGE SCALE GENOMIC DNA]</scope>
</reference>
<dbReference type="EMBL" id="KZ508183">
    <property type="protein sequence ID" value="PKU35573.1"/>
    <property type="molecule type" value="Genomic_DNA"/>
</dbReference>
<keyword evidence="2" id="KW-1185">Reference proteome</keyword>
<name>A0A2I0TPB8_LIMLA</name>
<reference evidence="2" key="1">
    <citation type="submission" date="2017-11" db="EMBL/GenBank/DDBJ databases">
        <authorList>
            <person name="Lima N.C."/>
            <person name="Parody-Merino A.M."/>
            <person name="Battley P.F."/>
            <person name="Fidler A.E."/>
            <person name="Prosdocimi F."/>
        </authorList>
    </citation>
    <scope>NUCLEOTIDE SEQUENCE [LARGE SCALE GENOMIC DNA]</scope>
</reference>
<proteinExistence type="predicted"/>
<dbReference type="AlphaFoldDB" id="A0A2I0TPB8"/>
<sequence>MRVVKNLILISNLNLPYSSLKPLALILIVPEDSELLKSCISGEGEIKKSDLLCLGVKWAPIAAKKTGIKILLTGWHWRRVIQPMLDPNPLVEQDPSEDHKIAQAGRKIRRSIFQSPLQNMVNHEFKPSCSETDFKVSKEGGKTKGLAEDKCSKSISSTEVRFYNRKFSYKMTGRLVVAAIFESDGHSFLANCKQEMTSLYQFDLQLVHIQ</sequence>
<evidence type="ECO:0000313" key="2">
    <source>
        <dbReference type="Proteomes" id="UP000233556"/>
    </source>
</evidence>
<gene>
    <name evidence="1" type="ORF">llap_14124</name>
</gene>
<evidence type="ECO:0000313" key="1">
    <source>
        <dbReference type="EMBL" id="PKU35573.1"/>
    </source>
</evidence>
<accession>A0A2I0TPB8</accession>
<protein>
    <submittedName>
        <fullName evidence="1">Uncharacterized protein</fullName>
    </submittedName>
</protein>